<dbReference type="Proteomes" id="UP000071644">
    <property type="component" value="Unassembled WGS sequence"/>
</dbReference>
<evidence type="ECO:0000313" key="2">
    <source>
        <dbReference type="EMBL" id="KTT20011.1"/>
    </source>
</evidence>
<dbReference type="EMBL" id="CP019952">
    <property type="protein sequence ID" value="AQW69047.1"/>
    <property type="molecule type" value="Genomic_DNA"/>
</dbReference>
<protein>
    <submittedName>
        <fullName evidence="2">Uncharacterized protein</fullName>
    </submittedName>
</protein>
<evidence type="ECO:0000313" key="1">
    <source>
        <dbReference type="EMBL" id="AQW69047.1"/>
    </source>
</evidence>
<name>A0AAJ0LN61_9PSED</name>
<proteinExistence type="predicted"/>
<evidence type="ECO:0000313" key="3">
    <source>
        <dbReference type="Proteomes" id="UP000071644"/>
    </source>
</evidence>
<keyword evidence="4" id="KW-1185">Reference proteome</keyword>
<reference evidence="2 3" key="1">
    <citation type="journal article" date="2016" name="Front. Microbiol.">
        <title>Genomic Resource of Rice Seed Associated Bacteria.</title>
        <authorList>
            <person name="Midha S."/>
            <person name="Bansal K."/>
            <person name="Sharma S."/>
            <person name="Kumar N."/>
            <person name="Patil P.P."/>
            <person name="Chaudhry V."/>
            <person name="Patil P.B."/>
        </authorList>
    </citation>
    <scope>NUCLEOTIDE SEQUENCE [LARGE SCALE GENOMIC DNA]</scope>
    <source>
        <strain evidence="2 3">NS96</strain>
    </source>
</reference>
<sequence>MVTARFDEGSEWSPRAGLAVETSDYFEDRWRIGEFRMACDRLCFAAYGNGESHVYELWPLDSHGRRLDSTLKEQRGWTTSLAKRWTSRRALPDFLWKLQGLDPTTLEEGASVHNAQLQQVNSGPVTLHLPHQRRRLIAGVQGQQGSLMLQVLETAARC</sequence>
<dbReference type="EMBL" id="LDSN01000005">
    <property type="protein sequence ID" value="KTT20011.1"/>
    <property type="molecule type" value="Genomic_DNA"/>
</dbReference>
<dbReference type="AlphaFoldDB" id="A0AAJ0LN61"/>
<reference evidence="1 4" key="2">
    <citation type="submission" date="2017-02" db="EMBL/GenBank/DDBJ databases">
        <authorList>
            <person name="Guo L."/>
        </authorList>
    </citation>
    <scope>NUCLEOTIDE SEQUENCE [LARGE SCALE GENOMIC DNA]</scope>
    <source>
        <strain evidence="1 4">PRS09-11288</strain>
    </source>
</reference>
<accession>A0AAJ0LN61</accession>
<organism evidence="2 3">
    <name type="scientific">Pseudomonas parafulva</name>
    <dbReference type="NCBI Taxonomy" id="157782"/>
    <lineage>
        <taxon>Bacteria</taxon>
        <taxon>Pseudomonadati</taxon>
        <taxon>Pseudomonadota</taxon>
        <taxon>Gammaproteobacteria</taxon>
        <taxon>Pseudomonadales</taxon>
        <taxon>Pseudomonadaceae</taxon>
        <taxon>Pseudomonas</taxon>
    </lineage>
</organism>
<gene>
    <name evidence="1" type="ORF">B2J77_12850</name>
    <name evidence="2" type="ORF">NS96R_02460</name>
</gene>
<evidence type="ECO:0000313" key="4">
    <source>
        <dbReference type="Proteomes" id="UP000191010"/>
    </source>
</evidence>
<dbReference type="Proteomes" id="UP000191010">
    <property type="component" value="Chromosome"/>
</dbReference>